<proteinExistence type="predicted"/>
<evidence type="ECO:0000256" key="1">
    <source>
        <dbReference type="SAM" id="SignalP"/>
    </source>
</evidence>
<keyword evidence="1" id="KW-0732">Signal</keyword>
<dbReference type="AlphaFoldDB" id="A0A379ID01"/>
<organism evidence="2 3">
    <name type="scientific">Pseudomonas fluorescens</name>
    <dbReference type="NCBI Taxonomy" id="294"/>
    <lineage>
        <taxon>Bacteria</taxon>
        <taxon>Pseudomonadati</taxon>
        <taxon>Pseudomonadota</taxon>
        <taxon>Gammaproteobacteria</taxon>
        <taxon>Pseudomonadales</taxon>
        <taxon>Pseudomonadaceae</taxon>
        <taxon>Pseudomonas</taxon>
    </lineage>
</organism>
<feature type="signal peptide" evidence="1">
    <location>
        <begin position="1"/>
        <end position="21"/>
    </location>
</feature>
<evidence type="ECO:0000313" key="3">
    <source>
        <dbReference type="Proteomes" id="UP000255125"/>
    </source>
</evidence>
<name>A0A379ID01_PSEFL</name>
<dbReference type="Gene3D" id="2.30.140.50">
    <property type="entry name" value="Protein of unknown function DUF2790"/>
    <property type="match status" value="1"/>
</dbReference>
<dbReference type="OrthoDB" id="6903098at2"/>
<dbReference type="EMBL" id="UGUS01000002">
    <property type="protein sequence ID" value="SUD30571.1"/>
    <property type="molecule type" value="Genomic_DNA"/>
</dbReference>
<dbReference type="Pfam" id="PF10976">
    <property type="entry name" value="DUF2790"/>
    <property type="match status" value="1"/>
</dbReference>
<gene>
    <name evidence="2" type="ORF">NCTC10392_02492</name>
</gene>
<dbReference type="InterPro" id="IPR021245">
    <property type="entry name" value="DUF2790"/>
</dbReference>
<reference evidence="2 3" key="1">
    <citation type="submission" date="2018-06" db="EMBL/GenBank/DDBJ databases">
        <authorList>
            <consortium name="Pathogen Informatics"/>
            <person name="Doyle S."/>
        </authorList>
    </citation>
    <scope>NUCLEOTIDE SEQUENCE [LARGE SCALE GENOMIC DNA]</scope>
    <source>
        <strain evidence="2 3">NCTC10392</strain>
    </source>
</reference>
<dbReference type="NCBIfam" id="NF041599">
    <property type="entry name" value="reg_PtrA_PA2808"/>
    <property type="match status" value="1"/>
</dbReference>
<protein>
    <submittedName>
        <fullName evidence="2">Protein of uncharacterized function (DUF2790)</fullName>
    </submittedName>
</protein>
<feature type="chain" id="PRO_5016681084" evidence="1">
    <location>
        <begin position="22"/>
        <end position="103"/>
    </location>
</feature>
<sequence>MKLFKLSLAALIFSISSIVLAEGGSDRIFERTIKNEQAMAACTAKHHFDIPLDIKKKGNMAAPIKSCDIMPSRMTYEDSADKLNVAEDKVLEGAATTAVKPAC</sequence>
<dbReference type="RefSeq" id="WP_051902995.1">
    <property type="nucleotide sequence ID" value="NZ_CP008896.1"/>
</dbReference>
<dbReference type="Proteomes" id="UP000255125">
    <property type="component" value="Unassembled WGS sequence"/>
</dbReference>
<evidence type="ECO:0000313" key="2">
    <source>
        <dbReference type="EMBL" id="SUD30571.1"/>
    </source>
</evidence>
<accession>A0A379ID01</accession>